<keyword evidence="4" id="KW-1185">Reference proteome</keyword>
<dbReference type="Proteomes" id="UP001578633">
    <property type="component" value="Chromosome 4"/>
</dbReference>
<keyword evidence="2" id="KW-0812">Transmembrane</keyword>
<organism evidence="3 4">
    <name type="scientific">Alternaria dauci</name>
    <dbReference type="NCBI Taxonomy" id="48095"/>
    <lineage>
        <taxon>Eukaryota</taxon>
        <taxon>Fungi</taxon>
        <taxon>Dikarya</taxon>
        <taxon>Ascomycota</taxon>
        <taxon>Pezizomycotina</taxon>
        <taxon>Dothideomycetes</taxon>
        <taxon>Pleosporomycetidae</taxon>
        <taxon>Pleosporales</taxon>
        <taxon>Pleosporineae</taxon>
        <taxon>Pleosporaceae</taxon>
        <taxon>Alternaria</taxon>
        <taxon>Alternaria sect. Porri</taxon>
    </lineage>
</organism>
<feature type="compositionally biased region" description="Polar residues" evidence="1">
    <location>
        <begin position="211"/>
        <end position="222"/>
    </location>
</feature>
<reference evidence="3 4" key="1">
    <citation type="submission" date="2024-09" db="EMBL/GenBank/DDBJ databases">
        <title>T2T genomes of carrot and Alternaria dauci and their utility for understanding host-pathogen interaction during carrot leaf blight disease.</title>
        <authorList>
            <person name="Liu W."/>
            <person name="Xu S."/>
            <person name="Ou C."/>
            <person name="Liu X."/>
            <person name="Zhuang F."/>
            <person name="Deng X.W."/>
        </authorList>
    </citation>
    <scope>NUCLEOTIDE SEQUENCE [LARGE SCALE GENOMIC DNA]</scope>
    <source>
        <strain evidence="3 4">A2016</strain>
    </source>
</reference>
<protein>
    <submittedName>
        <fullName evidence="3">Uncharacterized protein</fullName>
    </submittedName>
</protein>
<evidence type="ECO:0000313" key="4">
    <source>
        <dbReference type="Proteomes" id="UP001578633"/>
    </source>
</evidence>
<evidence type="ECO:0000313" key="3">
    <source>
        <dbReference type="EMBL" id="KAL1796220.1"/>
    </source>
</evidence>
<keyword evidence="2" id="KW-1133">Transmembrane helix</keyword>
<feature type="transmembrane region" description="Helical" evidence="2">
    <location>
        <begin position="65"/>
        <end position="85"/>
    </location>
</feature>
<gene>
    <name evidence="3" type="ORF">ACET3X_004760</name>
</gene>
<sequence length="233" mass="25369">MVKGSDIVPMDQSDLLLTSLQDAPFVDDWNYTSPSPDTWKTQLFKAKIQSREYASGGVDDASKGWLVTLISTLLVNILMLVYFVLQPGLVTDFSQSPQLFALAVNSPPTPAFAGSCGGGPEGKEYKLAWSISHEGGHVFIEPESQRKPASFADDFDASCNPAHHQTAATRGSGLPSTMSAAWDYIKFNPNPRSKELRRGGLASGTEPLRPSHTTQRVSSLHSQYELGDVEPRK</sequence>
<proteinExistence type="predicted"/>
<feature type="region of interest" description="Disordered" evidence="1">
    <location>
        <begin position="189"/>
        <end position="233"/>
    </location>
</feature>
<keyword evidence="2" id="KW-0472">Membrane</keyword>
<evidence type="ECO:0000256" key="1">
    <source>
        <dbReference type="SAM" id="MobiDB-lite"/>
    </source>
</evidence>
<dbReference type="EMBL" id="JBHGVX010000004">
    <property type="protein sequence ID" value="KAL1796220.1"/>
    <property type="molecule type" value="Genomic_DNA"/>
</dbReference>
<dbReference type="GeneID" id="96085082"/>
<dbReference type="RefSeq" id="XP_069306804.1">
    <property type="nucleotide sequence ID" value="XM_069451638.1"/>
</dbReference>
<name>A0ABR3UJM3_9PLEO</name>
<comment type="caution">
    <text evidence="3">The sequence shown here is derived from an EMBL/GenBank/DDBJ whole genome shotgun (WGS) entry which is preliminary data.</text>
</comment>
<accession>A0ABR3UJM3</accession>
<evidence type="ECO:0000256" key="2">
    <source>
        <dbReference type="SAM" id="Phobius"/>
    </source>
</evidence>